<name>A0A9K3JWQ3_HELAN</name>
<comment type="caution">
    <text evidence="1">The sequence shown here is derived from an EMBL/GenBank/DDBJ whole genome shotgun (WGS) entry which is preliminary data.</text>
</comment>
<reference evidence="1" key="2">
    <citation type="submission" date="2020-06" db="EMBL/GenBank/DDBJ databases">
        <title>Helianthus annuus Genome sequencing and assembly Release 2.</title>
        <authorList>
            <person name="Gouzy J."/>
            <person name="Langlade N."/>
            <person name="Munos S."/>
        </authorList>
    </citation>
    <scope>NUCLEOTIDE SEQUENCE</scope>
    <source>
        <tissue evidence="1">Leaves</tissue>
    </source>
</reference>
<dbReference type="EC" id="2.7.-.-" evidence="1"/>
<proteinExistence type="predicted"/>
<dbReference type="AlphaFoldDB" id="A0A9K3JWQ3"/>
<sequence>MKVVSKISLPNSSLSGTLTYFQFSSFPNLTHFDLNNNHVGCVIPSEIGRLTHLRYLDLNNNNNLNGAIPVQIRNLQKVWYLNLGGNYLTDPNWSV</sequence>
<dbReference type="PANTHER" id="PTHR48054:SF82">
    <property type="entry name" value="LRR RECEPTOR-LIKE SERINE_THREONINE-PROTEIN KINASE FLS2"/>
    <property type="match status" value="1"/>
</dbReference>
<protein>
    <submittedName>
        <fullName evidence="1">Transferase</fullName>
        <ecNumber evidence="1">2.7.-.-</ecNumber>
    </submittedName>
</protein>
<dbReference type="EMBL" id="MNCJ02000316">
    <property type="protein sequence ID" value="KAF5822511.1"/>
    <property type="molecule type" value="Genomic_DNA"/>
</dbReference>
<dbReference type="GO" id="GO:0016740">
    <property type="term" value="F:transferase activity"/>
    <property type="evidence" value="ECO:0007669"/>
    <property type="project" value="UniProtKB-KW"/>
</dbReference>
<dbReference type="PANTHER" id="PTHR48054">
    <property type="entry name" value="RECEPTOR KINASE-LIKE PROTEIN XA21"/>
    <property type="match status" value="1"/>
</dbReference>
<keyword evidence="1" id="KW-0808">Transferase</keyword>
<dbReference type="InterPro" id="IPR052592">
    <property type="entry name" value="LRR-RLK"/>
</dbReference>
<organism evidence="1 2">
    <name type="scientific">Helianthus annuus</name>
    <name type="common">Common sunflower</name>
    <dbReference type="NCBI Taxonomy" id="4232"/>
    <lineage>
        <taxon>Eukaryota</taxon>
        <taxon>Viridiplantae</taxon>
        <taxon>Streptophyta</taxon>
        <taxon>Embryophyta</taxon>
        <taxon>Tracheophyta</taxon>
        <taxon>Spermatophyta</taxon>
        <taxon>Magnoliopsida</taxon>
        <taxon>eudicotyledons</taxon>
        <taxon>Gunneridae</taxon>
        <taxon>Pentapetalae</taxon>
        <taxon>asterids</taxon>
        <taxon>campanulids</taxon>
        <taxon>Asterales</taxon>
        <taxon>Asteraceae</taxon>
        <taxon>Asteroideae</taxon>
        <taxon>Heliantheae alliance</taxon>
        <taxon>Heliantheae</taxon>
        <taxon>Helianthus</taxon>
    </lineage>
</organism>
<reference evidence="1" key="1">
    <citation type="journal article" date="2017" name="Nature">
        <title>The sunflower genome provides insights into oil metabolism, flowering and Asterid evolution.</title>
        <authorList>
            <person name="Badouin H."/>
            <person name="Gouzy J."/>
            <person name="Grassa C.J."/>
            <person name="Murat F."/>
            <person name="Staton S.E."/>
            <person name="Cottret L."/>
            <person name="Lelandais-Briere C."/>
            <person name="Owens G.L."/>
            <person name="Carrere S."/>
            <person name="Mayjonade B."/>
            <person name="Legrand L."/>
            <person name="Gill N."/>
            <person name="Kane N.C."/>
            <person name="Bowers J.E."/>
            <person name="Hubner S."/>
            <person name="Bellec A."/>
            <person name="Berard A."/>
            <person name="Berges H."/>
            <person name="Blanchet N."/>
            <person name="Boniface M.C."/>
            <person name="Brunel D."/>
            <person name="Catrice O."/>
            <person name="Chaidir N."/>
            <person name="Claudel C."/>
            <person name="Donnadieu C."/>
            <person name="Faraut T."/>
            <person name="Fievet G."/>
            <person name="Helmstetter N."/>
            <person name="King M."/>
            <person name="Knapp S.J."/>
            <person name="Lai Z."/>
            <person name="Le Paslier M.C."/>
            <person name="Lippi Y."/>
            <person name="Lorenzon L."/>
            <person name="Mandel J.R."/>
            <person name="Marage G."/>
            <person name="Marchand G."/>
            <person name="Marquand E."/>
            <person name="Bret-Mestries E."/>
            <person name="Morien E."/>
            <person name="Nambeesan S."/>
            <person name="Nguyen T."/>
            <person name="Pegot-Espagnet P."/>
            <person name="Pouilly N."/>
            <person name="Raftis F."/>
            <person name="Sallet E."/>
            <person name="Schiex T."/>
            <person name="Thomas J."/>
            <person name="Vandecasteele C."/>
            <person name="Vares D."/>
            <person name="Vear F."/>
            <person name="Vautrin S."/>
            <person name="Crespi M."/>
            <person name="Mangin B."/>
            <person name="Burke J.M."/>
            <person name="Salse J."/>
            <person name="Munos S."/>
            <person name="Vincourt P."/>
            <person name="Rieseberg L.H."/>
            <person name="Langlade N.B."/>
        </authorList>
    </citation>
    <scope>NUCLEOTIDE SEQUENCE</scope>
    <source>
        <tissue evidence="1">Leaves</tissue>
    </source>
</reference>
<dbReference type="SUPFAM" id="SSF52058">
    <property type="entry name" value="L domain-like"/>
    <property type="match status" value="1"/>
</dbReference>
<dbReference type="Gene3D" id="3.80.10.10">
    <property type="entry name" value="Ribonuclease Inhibitor"/>
    <property type="match status" value="1"/>
</dbReference>
<keyword evidence="2" id="KW-1185">Reference proteome</keyword>
<dbReference type="Proteomes" id="UP000215914">
    <property type="component" value="Unassembled WGS sequence"/>
</dbReference>
<dbReference type="Pfam" id="PF13855">
    <property type="entry name" value="LRR_8"/>
    <property type="match status" value="1"/>
</dbReference>
<evidence type="ECO:0000313" key="1">
    <source>
        <dbReference type="EMBL" id="KAF5822511.1"/>
    </source>
</evidence>
<evidence type="ECO:0000313" key="2">
    <source>
        <dbReference type="Proteomes" id="UP000215914"/>
    </source>
</evidence>
<dbReference type="InterPro" id="IPR001611">
    <property type="entry name" value="Leu-rich_rpt"/>
</dbReference>
<dbReference type="Gramene" id="mRNA:HanXRQr2_Chr01g0027381">
    <property type="protein sequence ID" value="CDS:HanXRQr2_Chr01g0027381.1"/>
    <property type="gene ID" value="HanXRQr2_Chr01g0027381"/>
</dbReference>
<gene>
    <name evidence="1" type="ORF">HanXRQr2_Chr01g0027381</name>
</gene>
<dbReference type="InterPro" id="IPR032675">
    <property type="entry name" value="LRR_dom_sf"/>
</dbReference>
<accession>A0A9K3JWQ3</accession>